<protein>
    <submittedName>
        <fullName evidence="1">Uncharacterized protein</fullName>
    </submittedName>
</protein>
<feature type="non-terminal residue" evidence="1">
    <location>
        <position position="1"/>
    </location>
</feature>
<dbReference type="EMBL" id="BARS01017611">
    <property type="protein sequence ID" value="GAF86356.1"/>
    <property type="molecule type" value="Genomic_DNA"/>
</dbReference>
<organism evidence="1">
    <name type="scientific">marine sediment metagenome</name>
    <dbReference type="NCBI Taxonomy" id="412755"/>
    <lineage>
        <taxon>unclassified sequences</taxon>
        <taxon>metagenomes</taxon>
        <taxon>ecological metagenomes</taxon>
    </lineage>
</organism>
<reference evidence="1" key="1">
    <citation type="journal article" date="2014" name="Front. Microbiol.">
        <title>High frequency of phylogenetically diverse reductive dehalogenase-homologous genes in deep subseafloor sedimentary metagenomes.</title>
        <authorList>
            <person name="Kawai M."/>
            <person name="Futagami T."/>
            <person name="Toyoda A."/>
            <person name="Takaki Y."/>
            <person name="Nishi S."/>
            <person name="Hori S."/>
            <person name="Arai W."/>
            <person name="Tsubouchi T."/>
            <person name="Morono Y."/>
            <person name="Uchiyama I."/>
            <person name="Ito T."/>
            <person name="Fujiyama A."/>
            <person name="Inagaki F."/>
            <person name="Takami H."/>
        </authorList>
    </citation>
    <scope>NUCLEOTIDE SEQUENCE</scope>
    <source>
        <strain evidence="1">Expedition CK06-06</strain>
    </source>
</reference>
<comment type="caution">
    <text evidence="1">The sequence shown here is derived from an EMBL/GenBank/DDBJ whole genome shotgun (WGS) entry which is preliminary data.</text>
</comment>
<evidence type="ECO:0000313" key="1">
    <source>
        <dbReference type="EMBL" id="GAF86356.1"/>
    </source>
</evidence>
<gene>
    <name evidence="1" type="ORF">S01H1_28782</name>
</gene>
<dbReference type="AlphaFoldDB" id="X0TGB3"/>
<proteinExistence type="predicted"/>
<name>X0TGB3_9ZZZZ</name>
<sequence length="91" mass="9043">GEPCPNCGLRPAHVLSVLHAAHAAGKVGDCPACAEPASGGDYGSATTAQIIAMLHGAGYGKPGSANTIWAMVRDACAELEKLREPASGGDS</sequence>
<accession>X0TGB3</accession>